<evidence type="ECO:0000313" key="1">
    <source>
        <dbReference type="EMBL" id="CAF33036.1"/>
    </source>
</evidence>
<organism evidence="1">
    <name type="scientific">Streptoalloteichus tenebrarius (strain ATCC 17920 / DSM 40477 / JCM 4838 / CBS 697.72 / NBRC 16177 / NCIMB 11028 / NRRL B-12390 / A12253. 1 / ISP 5477)</name>
    <name type="common">Streptomyces tenebrarius</name>
    <dbReference type="NCBI Taxonomy" id="1933"/>
    <lineage>
        <taxon>Bacteria</taxon>
        <taxon>Bacillati</taxon>
        <taxon>Actinomycetota</taxon>
        <taxon>Actinomycetes</taxon>
        <taxon>Pseudonocardiales</taxon>
        <taxon>Pseudonocardiaceae</taxon>
        <taxon>Streptoalloteichus</taxon>
    </lineage>
</organism>
<dbReference type="PANTHER" id="PTHR40696:SF1">
    <property type="entry name" value="DUF371 DOMAIN-CONTAINING PROTEIN"/>
    <property type="match status" value="1"/>
</dbReference>
<keyword evidence="3" id="KW-1185">Reference proteome</keyword>
<reference evidence="2 3" key="2">
    <citation type="submission" date="2022-06" db="EMBL/GenBank/DDBJ databases">
        <title>Genomic Encyclopedia of Archaeal and Bacterial Type Strains, Phase II (KMG-II): from individual species to whole genera.</title>
        <authorList>
            <person name="Goeker M."/>
        </authorList>
    </citation>
    <scope>NUCLEOTIDE SEQUENCE [LARGE SCALE GENOMIC DNA]</scope>
    <source>
        <strain evidence="2 3">DSM 40477</strain>
    </source>
</reference>
<sequence>MLLLTCRGSAEIRATHDRTLEFTTDSAITGRATCVVGVDAALVSGGRVAGPVRVTITCGDQRAVVRALASSAWRPGGRAVIRRSGVRLANTLATDADTTAADLPRELVSLLARPDAEIEVRVDRDEGRWDGRGGVVLCHAGADPERLAAEIAAADVVVAEDQEARALVGDAARVVGGPLGEADVPEGGRVLVLASEDLPGASVTALLGAPERFAVECVGLPAPLAVAAASPARGRLLVGDRSRRREQVRSAPESRLVLRVPASSLEAVFADAERLRGTRTAALAGVAASACEQPRWGELDALLAEAPRGGDVVCCLDPAPGGAGEDEPGEDPFVAALLAEGVPARTVAMALAQRPDWGRKAAYDFVLRHRSRG</sequence>
<dbReference type="Proteomes" id="UP001205311">
    <property type="component" value="Unassembled WGS sequence"/>
</dbReference>
<evidence type="ECO:0000313" key="2">
    <source>
        <dbReference type="EMBL" id="MCP2261335.1"/>
    </source>
</evidence>
<proteinExistence type="predicted"/>
<gene>
    <name evidence="1" type="primary">aprA</name>
    <name evidence="2" type="ORF">LX15_005059</name>
</gene>
<dbReference type="EMBL" id="AJ629123">
    <property type="protein sequence ID" value="CAF33036.1"/>
    <property type="molecule type" value="Genomic_DNA"/>
</dbReference>
<dbReference type="AlphaFoldDB" id="Q2MFK5"/>
<dbReference type="Pfam" id="PF04027">
    <property type="entry name" value="DUF371"/>
    <property type="match status" value="1"/>
</dbReference>
<reference evidence="1" key="1">
    <citation type="submission" date="2004-02" db="EMBL/GenBank/DDBJ databases">
        <title>Comparison of the "mixed" gene clusters for the biosynthesis of the aminoglycoside antibiotics apramycin (Streptomyces tenebrarius DSM 40477) and hygromycin B (Streptomyces hygroscopicus subsp. hygroscopicus DSM 40578), which contain genes related to both the biosynthesis of other aminoglycosides and cell-wall sugars.</title>
        <authorList>
            <person name="Aboshanab K.M."/>
            <person name="Schmidt-Beissner H."/>
            <person name="Wehmeier U.F."/>
            <person name="Welzel K."/>
            <person name="Vente A."/>
            <person name="Piepersberg W."/>
        </authorList>
    </citation>
    <scope>NUCLEOTIDE SEQUENCE</scope>
    <source>
        <strain evidence="1">Type strain: DSM 40477</strain>
    </source>
</reference>
<dbReference type="EMBL" id="JAMTCP010000040">
    <property type="protein sequence ID" value="MCP2261335.1"/>
    <property type="molecule type" value="Genomic_DNA"/>
</dbReference>
<accession>Q2MFK5</accession>
<name>Q2MFK5_STRSD</name>
<protein>
    <submittedName>
        <fullName evidence="1">Apramycin biosynthesis protein</fullName>
    </submittedName>
</protein>
<dbReference type="SMR" id="Q2MFK5"/>
<evidence type="ECO:0000313" key="3">
    <source>
        <dbReference type="Proteomes" id="UP001205311"/>
    </source>
</evidence>
<dbReference type="Gene3D" id="2.60.120.630">
    <property type="entry name" value="mth639 domain like"/>
    <property type="match status" value="1"/>
</dbReference>
<dbReference type="InterPro" id="IPR007171">
    <property type="entry name" value="DUF371"/>
</dbReference>
<dbReference type="InterPro" id="IPR023131">
    <property type="entry name" value="Mth639-like_dom_sf"/>
</dbReference>
<dbReference type="PANTHER" id="PTHR40696">
    <property type="entry name" value="DUF371 FAMILY PROTEIN"/>
    <property type="match status" value="1"/>
</dbReference>